<keyword evidence="2" id="KW-1185">Reference proteome</keyword>
<evidence type="ECO:0000313" key="1">
    <source>
        <dbReference type="EMBL" id="KAA6437065.1"/>
    </source>
</evidence>
<dbReference type="OrthoDB" id="1438618at2"/>
<dbReference type="AlphaFoldDB" id="A0A5M8QLP4"/>
<gene>
    <name evidence="1" type="ORF">FEM33_20325</name>
</gene>
<proteinExistence type="predicted"/>
<accession>A0A5M8QLP4</accession>
<reference evidence="1 2" key="1">
    <citation type="submission" date="2019-05" db="EMBL/GenBank/DDBJ databases">
        <authorList>
            <person name="Qu J.-H."/>
        </authorList>
    </citation>
    <scope>NUCLEOTIDE SEQUENCE [LARGE SCALE GENOMIC DNA]</scope>
    <source>
        <strain evidence="1 2">NS28</strain>
    </source>
</reference>
<evidence type="ECO:0000313" key="2">
    <source>
        <dbReference type="Proteomes" id="UP000323994"/>
    </source>
</evidence>
<organism evidence="1 2">
    <name type="scientific">Dyadobacter flavalbus</name>
    <dbReference type="NCBI Taxonomy" id="2579942"/>
    <lineage>
        <taxon>Bacteria</taxon>
        <taxon>Pseudomonadati</taxon>
        <taxon>Bacteroidota</taxon>
        <taxon>Cytophagia</taxon>
        <taxon>Cytophagales</taxon>
        <taxon>Spirosomataceae</taxon>
        <taxon>Dyadobacter</taxon>
    </lineage>
</organism>
<dbReference type="EMBL" id="VBSN01000059">
    <property type="protein sequence ID" value="KAA6437065.1"/>
    <property type="molecule type" value="Genomic_DNA"/>
</dbReference>
<dbReference type="Proteomes" id="UP000323994">
    <property type="component" value="Unassembled WGS sequence"/>
</dbReference>
<dbReference type="RefSeq" id="WP_139013823.1">
    <property type="nucleotide sequence ID" value="NZ_VBSN01000059.1"/>
</dbReference>
<comment type="caution">
    <text evidence="1">The sequence shown here is derived from an EMBL/GenBank/DDBJ whole genome shotgun (WGS) entry which is preliminary data.</text>
</comment>
<protein>
    <recommendedName>
        <fullName evidence="3">ABM domain-containing protein</fullName>
    </recommendedName>
</protein>
<name>A0A5M8QLP4_9BACT</name>
<evidence type="ECO:0008006" key="3">
    <source>
        <dbReference type="Google" id="ProtNLM"/>
    </source>
</evidence>
<sequence>MSNQSIVRLHAKASVNPNDWETFKQMVSATKIIVAKEGPEAVLLHECYYDLETFECLIIEGYADEAAFLSHLELIKPLSSKYQVDWKIERLELLGPYSENVVAAMRAGNEHAFSHYSASLNI</sequence>